<comment type="cofactor">
    <cofactor evidence="1">
        <name>Mg(2+)</name>
        <dbReference type="ChEBI" id="CHEBI:18420"/>
    </cofactor>
</comment>
<dbReference type="GO" id="GO:0016787">
    <property type="term" value="F:hydrolase activity"/>
    <property type="evidence" value="ECO:0007669"/>
    <property type="project" value="UniProtKB-KW"/>
</dbReference>
<feature type="domain" description="Nudix hydrolase" evidence="4">
    <location>
        <begin position="14"/>
        <end position="141"/>
    </location>
</feature>
<evidence type="ECO:0000313" key="5">
    <source>
        <dbReference type="EMBL" id="OGH88833.1"/>
    </source>
</evidence>
<evidence type="ECO:0000256" key="1">
    <source>
        <dbReference type="ARBA" id="ARBA00001946"/>
    </source>
</evidence>
<evidence type="ECO:0000256" key="2">
    <source>
        <dbReference type="ARBA" id="ARBA00022801"/>
    </source>
</evidence>
<comment type="caution">
    <text evidence="5">The sequence shown here is derived from an EMBL/GenBank/DDBJ whole genome shotgun (WGS) entry which is preliminary data.</text>
</comment>
<dbReference type="PANTHER" id="PTHR43046">
    <property type="entry name" value="GDP-MANNOSE MANNOSYL HYDROLASE"/>
    <property type="match status" value="1"/>
</dbReference>
<dbReference type="InterPro" id="IPR000086">
    <property type="entry name" value="NUDIX_hydrolase_dom"/>
</dbReference>
<organism evidence="5 6">
    <name type="scientific">Candidatus Magasanikbacteria bacterium RIFOXYC2_FULL_42_28</name>
    <dbReference type="NCBI Taxonomy" id="1798704"/>
    <lineage>
        <taxon>Bacteria</taxon>
        <taxon>Candidatus Magasanikiibacteriota</taxon>
    </lineage>
</organism>
<dbReference type="SUPFAM" id="SSF55811">
    <property type="entry name" value="Nudix"/>
    <property type="match status" value="1"/>
</dbReference>
<evidence type="ECO:0000313" key="6">
    <source>
        <dbReference type="Proteomes" id="UP000177907"/>
    </source>
</evidence>
<sequence length="152" mass="17910">MKPIKKNLYDKILRLMPIVCVDLLIKRGKKILLVKRKNNPAKGEWWLPGGRIFKTETIERAARRKARGEVGLSCSFKKISQVTSTYFKKTEDMQFDIHTINIIVELKQIDNREPAVDWDHGGWRWADCNSKSYHLYIQKILAGQGFKYRRFK</sequence>
<evidence type="ECO:0000259" key="4">
    <source>
        <dbReference type="PROSITE" id="PS51462"/>
    </source>
</evidence>
<gene>
    <name evidence="5" type="ORF">A3J93_01155</name>
</gene>
<dbReference type="EMBL" id="MFQZ01000001">
    <property type="protein sequence ID" value="OGH88833.1"/>
    <property type="molecule type" value="Genomic_DNA"/>
</dbReference>
<keyword evidence="3" id="KW-0460">Magnesium</keyword>
<accession>A0A1F6NYN2</accession>
<dbReference type="InterPro" id="IPR015797">
    <property type="entry name" value="NUDIX_hydrolase-like_dom_sf"/>
</dbReference>
<dbReference type="PROSITE" id="PS51462">
    <property type="entry name" value="NUDIX"/>
    <property type="match status" value="1"/>
</dbReference>
<dbReference type="PANTHER" id="PTHR43046:SF12">
    <property type="entry name" value="GDP-MANNOSE MANNOSYL HYDROLASE"/>
    <property type="match status" value="1"/>
</dbReference>
<name>A0A1F6NYN2_9BACT</name>
<proteinExistence type="predicted"/>
<dbReference type="AlphaFoldDB" id="A0A1F6NYN2"/>
<dbReference type="STRING" id="1798704.A3J93_01155"/>
<dbReference type="Proteomes" id="UP000177907">
    <property type="component" value="Unassembled WGS sequence"/>
</dbReference>
<dbReference type="Gene3D" id="3.90.79.10">
    <property type="entry name" value="Nucleoside Triphosphate Pyrophosphohydrolase"/>
    <property type="match status" value="1"/>
</dbReference>
<dbReference type="Pfam" id="PF00293">
    <property type="entry name" value="NUDIX"/>
    <property type="match status" value="1"/>
</dbReference>
<protein>
    <recommendedName>
        <fullName evidence="4">Nudix hydrolase domain-containing protein</fullName>
    </recommendedName>
</protein>
<reference evidence="5 6" key="1">
    <citation type="journal article" date="2016" name="Nat. Commun.">
        <title>Thousands of microbial genomes shed light on interconnected biogeochemical processes in an aquifer system.</title>
        <authorList>
            <person name="Anantharaman K."/>
            <person name="Brown C.T."/>
            <person name="Hug L.A."/>
            <person name="Sharon I."/>
            <person name="Castelle C.J."/>
            <person name="Probst A.J."/>
            <person name="Thomas B.C."/>
            <person name="Singh A."/>
            <person name="Wilkins M.J."/>
            <person name="Karaoz U."/>
            <person name="Brodie E.L."/>
            <person name="Williams K.H."/>
            <person name="Hubbard S.S."/>
            <person name="Banfield J.F."/>
        </authorList>
    </citation>
    <scope>NUCLEOTIDE SEQUENCE [LARGE SCALE GENOMIC DNA]</scope>
</reference>
<keyword evidence="2" id="KW-0378">Hydrolase</keyword>
<evidence type="ECO:0000256" key="3">
    <source>
        <dbReference type="ARBA" id="ARBA00022842"/>
    </source>
</evidence>